<dbReference type="Proteomes" id="UP000807716">
    <property type="component" value="Unassembled WGS sequence"/>
</dbReference>
<keyword evidence="2" id="KW-0812">Transmembrane</keyword>
<evidence type="ECO:0000313" key="3">
    <source>
        <dbReference type="EMBL" id="KAG0265546.1"/>
    </source>
</evidence>
<dbReference type="OrthoDB" id="2444659at2759"/>
<name>A0A9P6U9Q3_9FUNG</name>
<feature type="compositionally biased region" description="Basic and acidic residues" evidence="1">
    <location>
        <begin position="305"/>
        <end position="314"/>
    </location>
</feature>
<sequence>MGYLALECITRQEGQDGRNTLYGASFAYQQRTGNSAAAQQSILVVKSNLALKSANEIAWSLVAAVPANSFPSRPAKLLCTMDSTGLFTILSFDANGKPELTQFNTTKGGSRTYPTLAEDFASENQASTLFNVLQPNRQSVMHHVFASSNGTGISFSSLNTTSGMMEVIPARWNMKLLLFVFNGTHPQDPVPVDEGFEDWCQDAVMVDMTFMVLVEQVSRSDERQVISSYSFDADRAGIYSKGLYMANITDDYDIAPANTTSTPGSNDKRVLPDSYAIAIGSMISILLICVVSIFLVFGRQSKMHERHEGMDKDGNPTSNTDGTGDDLEDTASQKQQVGDEEDDIPWVDELPGKLVLIEEEEDCGYDSQAEVAEGRGDVIIPLSIIVAPSARSPPSTESPSLRHSPMQPPTSAPTQPLSRRQVIVLSNHPRPSYVTSIDHDANSEDEEGNQESAPALAPLTAAHWHHDTPLQTPNSVRTAAFTEFFASPSAPVHALAQLTTTPQAHWHQETPLQTPSSMRTGAFTEFFASPSAPAPALEPWSQDMPLQTPSSIRTAASTEFFASPSAPNVERVRRRSISDVPDMVYSDDEEPLPIYYVDNDSSASHN</sequence>
<keyword evidence="2" id="KW-0472">Membrane</keyword>
<accession>A0A9P6U9Q3</accession>
<dbReference type="AlphaFoldDB" id="A0A9P6U9Q3"/>
<dbReference type="EMBL" id="JAAAJB010000114">
    <property type="protein sequence ID" value="KAG0265546.1"/>
    <property type="molecule type" value="Genomic_DNA"/>
</dbReference>
<proteinExistence type="predicted"/>
<evidence type="ECO:0000313" key="4">
    <source>
        <dbReference type="Proteomes" id="UP000807716"/>
    </source>
</evidence>
<evidence type="ECO:0000256" key="1">
    <source>
        <dbReference type="SAM" id="MobiDB-lite"/>
    </source>
</evidence>
<reference evidence="3" key="1">
    <citation type="journal article" date="2020" name="Fungal Divers.">
        <title>Resolving the Mortierellaceae phylogeny through synthesis of multi-gene phylogenetics and phylogenomics.</title>
        <authorList>
            <person name="Vandepol N."/>
            <person name="Liber J."/>
            <person name="Desiro A."/>
            <person name="Na H."/>
            <person name="Kennedy M."/>
            <person name="Barry K."/>
            <person name="Grigoriev I.V."/>
            <person name="Miller A.N."/>
            <person name="O'Donnell K."/>
            <person name="Stajich J.E."/>
            <person name="Bonito G."/>
        </authorList>
    </citation>
    <scope>NUCLEOTIDE SEQUENCE</scope>
    <source>
        <strain evidence="3">BC1065</strain>
    </source>
</reference>
<gene>
    <name evidence="3" type="ORF">DFQ27_000553</name>
</gene>
<evidence type="ECO:0000256" key="2">
    <source>
        <dbReference type="SAM" id="Phobius"/>
    </source>
</evidence>
<protein>
    <submittedName>
        <fullName evidence="3">Uncharacterized protein</fullName>
    </submittedName>
</protein>
<organism evidence="3 4">
    <name type="scientific">Actinomortierella ambigua</name>
    <dbReference type="NCBI Taxonomy" id="1343610"/>
    <lineage>
        <taxon>Eukaryota</taxon>
        <taxon>Fungi</taxon>
        <taxon>Fungi incertae sedis</taxon>
        <taxon>Mucoromycota</taxon>
        <taxon>Mortierellomycotina</taxon>
        <taxon>Mortierellomycetes</taxon>
        <taxon>Mortierellales</taxon>
        <taxon>Mortierellaceae</taxon>
        <taxon>Actinomortierella</taxon>
    </lineage>
</organism>
<feature type="compositionally biased region" description="Polar residues" evidence="1">
    <location>
        <begin position="392"/>
        <end position="401"/>
    </location>
</feature>
<keyword evidence="2" id="KW-1133">Transmembrane helix</keyword>
<feature type="region of interest" description="Disordered" evidence="1">
    <location>
        <begin position="389"/>
        <end position="417"/>
    </location>
</feature>
<keyword evidence="4" id="KW-1185">Reference proteome</keyword>
<feature type="region of interest" description="Disordered" evidence="1">
    <location>
        <begin position="305"/>
        <end position="345"/>
    </location>
</feature>
<feature type="transmembrane region" description="Helical" evidence="2">
    <location>
        <begin position="275"/>
        <end position="297"/>
    </location>
</feature>
<comment type="caution">
    <text evidence="3">The sequence shown here is derived from an EMBL/GenBank/DDBJ whole genome shotgun (WGS) entry which is preliminary data.</text>
</comment>